<dbReference type="SMART" id="SM00448">
    <property type="entry name" value="REC"/>
    <property type="match status" value="1"/>
</dbReference>
<keyword evidence="5" id="KW-0804">Transcription</keyword>
<dbReference type="Gene3D" id="3.40.50.2300">
    <property type="match status" value="1"/>
</dbReference>
<evidence type="ECO:0000256" key="7">
    <source>
        <dbReference type="PROSITE-ProRule" id="PRU01091"/>
    </source>
</evidence>
<dbReference type="RefSeq" id="WP_061423381.1">
    <property type="nucleotide sequence ID" value="NZ_KQ969063.1"/>
</dbReference>
<accession>A0A139MY04</accession>
<dbReference type="GO" id="GO:0032993">
    <property type="term" value="C:protein-DNA complex"/>
    <property type="evidence" value="ECO:0007669"/>
    <property type="project" value="TreeGrafter"/>
</dbReference>
<dbReference type="InterPro" id="IPR036388">
    <property type="entry name" value="WH-like_DNA-bd_sf"/>
</dbReference>
<evidence type="ECO:0008006" key="12">
    <source>
        <dbReference type="Google" id="ProtNLM"/>
    </source>
</evidence>
<evidence type="ECO:0000256" key="6">
    <source>
        <dbReference type="PROSITE-ProRule" id="PRU00169"/>
    </source>
</evidence>
<dbReference type="InterPro" id="IPR001867">
    <property type="entry name" value="OmpR/PhoB-type_DNA-bd"/>
</dbReference>
<keyword evidence="3" id="KW-0805">Transcription regulation</keyword>
<dbReference type="EMBL" id="LQRD01000069">
    <property type="protein sequence ID" value="KXT68613.1"/>
    <property type="molecule type" value="Genomic_DNA"/>
</dbReference>
<dbReference type="Pfam" id="PF00486">
    <property type="entry name" value="Trans_reg_C"/>
    <property type="match status" value="1"/>
</dbReference>
<dbReference type="GO" id="GO:0000976">
    <property type="term" value="F:transcription cis-regulatory region binding"/>
    <property type="evidence" value="ECO:0007669"/>
    <property type="project" value="TreeGrafter"/>
</dbReference>
<dbReference type="Proteomes" id="UP000070377">
    <property type="component" value="Unassembled WGS sequence"/>
</dbReference>
<dbReference type="GO" id="GO:0005829">
    <property type="term" value="C:cytosol"/>
    <property type="evidence" value="ECO:0007669"/>
    <property type="project" value="TreeGrafter"/>
</dbReference>
<keyword evidence="2" id="KW-0902">Two-component regulatory system</keyword>
<dbReference type="CDD" id="cd00383">
    <property type="entry name" value="trans_reg_C"/>
    <property type="match status" value="1"/>
</dbReference>
<dbReference type="PATRIC" id="fig|45634.12.peg.1898"/>
<dbReference type="PROSITE" id="PS51755">
    <property type="entry name" value="OMPR_PHOB"/>
    <property type="match status" value="1"/>
</dbReference>
<organism evidence="10 11">
    <name type="scientific">Streptococcus cristatus</name>
    <dbReference type="NCBI Taxonomy" id="45634"/>
    <lineage>
        <taxon>Bacteria</taxon>
        <taxon>Bacillati</taxon>
        <taxon>Bacillota</taxon>
        <taxon>Bacilli</taxon>
        <taxon>Lactobacillales</taxon>
        <taxon>Streptococcaceae</taxon>
        <taxon>Streptococcus</taxon>
    </lineage>
</organism>
<dbReference type="PANTHER" id="PTHR48111:SF2">
    <property type="entry name" value="RESPONSE REGULATOR SAER"/>
    <property type="match status" value="1"/>
</dbReference>
<proteinExistence type="predicted"/>
<evidence type="ECO:0000256" key="4">
    <source>
        <dbReference type="ARBA" id="ARBA00023125"/>
    </source>
</evidence>
<dbReference type="GO" id="GO:0000156">
    <property type="term" value="F:phosphorelay response regulator activity"/>
    <property type="evidence" value="ECO:0007669"/>
    <property type="project" value="TreeGrafter"/>
</dbReference>
<dbReference type="GO" id="GO:0006355">
    <property type="term" value="P:regulation of DNA-templated transcription"/>
    <property type="evidence" value="ECO:0007669"/>
    <property type="project" value="InterPro"/>
</dbReference>
<dbReference type="PROSITE" id="PS50110">
    <property type="entry name" value="RESPONSE_REGULATORY"/>
    <property type="match status" value="1"/>
</dbReference>
<evidence type="ECO:0000256" key="3">
    <source>
        <dbReference type="ARBA" id="ARBA00023015"/>
    </source>
</evidence>
<dbReference type="Gene3D" id="1.10.10.10">
    <property type="entry name" value="Winged helix-like DNA-binding domain superfamily/Winged helix DNA-binding domain"/>
    <property type="match status" value="1"/>
</dbReference>
<feature type="domain" description="Response regulatory" evidence="8">
    <location>
        <begin position="3"/>
        <end position="115"/>
    </location>
</feature>
<gene>
    <name evidence="10" type="ORF">SCRDD08_01818</name>
</gene>
<evidence type="ECO:0000256" key="1">
    <source>
        <dbReference type="ARBA" id="ARBA00022553"/>
    </source>
</evidence>
<evidence type="ECO:0000256" key="2">
    <source>
        <dbReference type="ARBA" id="ARBA00023012"/>
    </source>
</evidence>
<dbReference type="CDD" id="cd17574">
    <property type="entry name" value="REC_OmpR"/>
    <property type="match status" value="1"/>
</dbReference>
<feature type="domain" description="OmpR/PhoB-type" evidence="9">
    <location>
        <begin position="126"/>
        <end position="225"/>
    </location>
</feature>
<evidence type="ECO:0000313" key="11">
    <source>
        <dbReference type="Proteomes" id="UP000070377"/>
    </source>
</evidence>
<keyword evidence="4 7" id="KW-0238">DNA-binding</keyword>
<dbReference type="SMART" id="SM00862">
    <property type="entry name" value="Trans_reg_C"/>
    <property type="match status" value="1"/>
</dbReference>
<evidence type="ECO:0000259" key="9">
    <source>
        <dbReference type="PROSITE" id="PS51755"/>
    </source>
</evidence>
<name>A0A139MY04_STRCR</name>
<feature type="modified residue" description="4-aspartylphosphate" evidence="6">
    <location>
        <position position="51"/>
    </location>
</feature>
<evidence type="ECO:0000313" key="10">
    <source>
        <dbReference type="EMBL" id="KXT68613.1"/>
    </source>
</evidence>
<dbReference type="AlphaFoldDB" id="A0A139MY04"/>
<feature type="DNA-binding region" description="OmpR/PhoB-type" evidence="7">
    <location>
        <begin position="126"/>
        <end position="225"/>
    </location>
</feature>
<protein>
    <recommendedName>
        <fullName evidence="12">DNA-binding response regulator</fullName>
    </recommendedName>
</protein>
<dbReference type="PANTHER" id="PTHR48111">
    <property type="entry name" value="REGULATOR OF RPOS"/>
    <property type="match status" value="1"/>
</dbReference>
<evidence type="ECO:0000259" key="8">
    <source>
        <dbReference type="PROSITE" id="PS50110"/>
    </source>
</evidence>
<comment type="caution">
    <text evidence="10">The sequence shown here is derived from an EMBL/GenBank/DDBJ whole genome shotgun (WGS) entry which is preliminary data.</text>
</comment>
<evidence type="ECO:0000256" key="5">
    <source>
        <dbReference type="ARBA" id="ARBA00023163"/>
    </source>
</evidence>
<dbReference type="SUPFAM" id="SSF52172">
    <property type="entry name" value="CheY-like"/>
    <property type="match status" value="1"/>
</dbReference>
<dbReference type="InterPro" id="IPR039420">
    <property type="entry name" value="WalR-like"/>
</dbReference>
<dbReference type="InterPro" id="IPR011006">
    <property type="entry name" value="CheY-like_superfamily"/>
</dbReference>
<dbReference type="InterPro" id="IPR001789">
    <property type="entry name" value="Sig_transdc_resp-reg_receiver"/>
</dbReference>
<reference evidence="10 11" key="1">
    <citation type="submission" date="2016-01" db="EMBL/GenBank/DDBJ databases">
        <title>Highly variable Streptococcus oralis are common among viridans streptococci isolated from primates.</title>
        <authorList>
            <person name="Denapaite D."/>
            <person name="Rieger M."/>
            <person name="Koendgen S."/>
            <person name="Brueckner R."/>
            <person name="Ochigava I."/>
            <person name="Kappeler P."/>
            <person name="Maetz-Rensing K."/>
            <person name="Leendertz F."/>
            <person name="Hakenbeck R."/>
        </authorList>
    </citation>
    <scope>NUCLEOTIDE SEQUENCE [LARGE SCALE GENOMIC DNA]</scope>
    <source>
        <strain evidence="10 11">DD08</strain>
    </source>
</reference>
<keyword evidence="1 6" id="KW-0597">Phosphoprotein</keyword>
<sequence>MANLLLIEDNNDIHEILKNLFTKEHVVFSAYSGTEGLRIFAEEEIHLVLLDIMLPGKNGDEVLREIRKTSQVPVVMLTALGEKSLVSQYLLDGANDYIVKPFNLDEVAARVTVQLRGSQQPQSKPAGGTLIKNIRLLPDTFEIASGDQSMRLGKKEFQIFQTLLAHPKKIFTKEELYESVWEETYLPGDNTLNAHLSNLRKKLAQLDRSTDYIETIWGLGVRLKED</sequence>
<dbReference type="STRING" id="45634.SCRDD08_01818"/>
<dbReference type="Pfam" id="PF00072">
    <property type="entry name" value="Response_reg"/>
    <property type="match status" value="1"/>
</dbReference>